<dbReference type="InterPro" id="IPR001841">
    <property type="entry name" value="Znf_RING"/>
</dbReference>
<gene>
    <name evidence="7" type="ORF">LOD99_14325</name>
</gene>
<feature type="domain" description="RING-type" evidence="6">
    <location>
        <begin position="47"/>
        <end position="86"/>
    </location>
</feature>
<evidence type="ECO:0000256" key="1">
    <source>
        <dbReference type="ARBA" id="ARBA00022723"/>
    </source>
</evidence>
<evidence type="ECO:0000256" key="2">
    <source>
        <dbReference type="ARBA" id="ARBA00022771"/>
    </source>
</evidence>
<keyword evidence="2 4" id="KW-0863">Zinc-finger</keyword>
<protein>
    <submittedName>
        <fullName evidence="7">E3 ubiquitin-protein ligase NRDP1-like</fullName>
    </submittedName>
</protein>
<dbReference type="PROSITE" id="PS00518">
    <property type="entry name" value="ZF_RING_1"/>
    <property type="match status" value="1"/>
</dbReference>
<evidence type="ECO:0000313" key="7">
    <source>
        <dbReference type="EMBL" id="KAI6659984.1"/>
    </source>
</evidence>
<keyword evidence="5" id="KW-0175">Coiled coil</keyword>
<dbReference type="InterPro" id="IPR013083">
    <property type="entry name" value="Znf_RING/FYVE/PHD"/>
</dbReference>
<evidence type="ECO:0000313" key="8">
    <source>
        <dbReference type="Proteomes" id="UP001165289"/>
    </source>
</evidence>
<keyword evidence="8" id="KW-1185">Reference proteome</keyword>
<evidence type="ECO:0000259" key="6">
    <source>
        <dbReference type="PROSITE" id="PS50089"/>
    </source>
</evidence>
<dbReference type="InterPro" id="IPR017907">
    <property type="entry name" value="Znf_RING_CS"/>
</dbReference>
<organism evidence="7 8">
    <name type="scientific">Oopsacas minuta</name>
    <dbReference type="NCBI Taxonomy" id="111878"/>
    <lineage>
        <taxon>Eukaryota</taxon>
        <taxon>Metazoa</taxon>
        <taxon>Porifera</taxon>
        <taxon>Hexactinellida</taxon>
        <taxon>Hexasterophora</taxon>
        <taxon>Lyssacinosida</taxon>
        <taxon>Leucopsacidae</taxon>
        <taxon>Oopsacas</taxon>
    </lineage>
</organism>
<sequence length="345" mass="39883">MTSLEDTPNLKPVGYNIYTATVLVRNPGGDFGGYKSRFFISPVESYCGFCRQTPREPHRVACGHIFCHDCLFTNIVNLRLPCNQCHTPVRRDDCVLDIQLSRRIADSSISCPFSENCKWAGYLSRLSLHFSECTHVNPMIRSCIQSIQSHISDIAEESERLERRVDRLSELVRKMDCRCESATCEYDKQLSWIGNQMNYFHQHVLNYSPKKEPTYQGYEPHFKMPTLGQNYPSLNIPVDEMSDSLKFDLGRVQQHLPPRDEEIVQTTPKRNYKPSVYEDHVRKDGGDSDFELDLLDDIDAFPHDEFGHPLPIPPVYPEVEFKMCLHCQHFNVPTLKRCESCARII</sequence>
<keyword evidence="1" id="KW-0479">Metal-binding</keyword>
<keyword evidence="3" id="KW-0862">Zinc</keyword>
<dbReference type="Proteomes" id="UP001165289">
    <property type="component" value="Unassembled WGS sequence"/>
</dbReference>
<dbReference type="GO" id="GO:0008270">
    <property type="term" value="F:zinc ion binding"/>
    <property type="evidence" value="ECO:0007669"/>
    <property type="project" value="UniProtKB-KW"/>
</dbReference>
<accession>A0AAV7KFV4</accession>
<dbReference type="AlphaFoldDB" id="A0AAV7KFV4"/>
<comment type="caution">
    <text evidence="7">The sequence shown here is derived from an EMBL/GenBank/DDBJ whole genome shotgun (WGS) entry which is preliminary data.</text>
</comment>
<evidence type="ECO:0000256" key="4">
    <source>
        <dbReference type="PROSITE-ProRule" id="PRU00175"/>
    </source>
</evidence>
<proteinExistence type="predicted"/>
<dbReference type="PROSITE" id="PS50089">
    <property type="entry name" value="ZF_RING_2"/>
    <property type="match status" value="1"/>
</dbReference>
<reference evidence="7 8" key="1">
    <citation type="journal article" date="2023" name="BMC Biol.">
        <title>The compact genome of the sponge Oopsacas minuta (Hexactinellida) is lacking key metazoan core genes.</title>
        <authorList>
            <person name="Santini S."/>
            <person name="Schenkelaars Q."/>
            <person name="Jourda C."/>
            <person name="Duchesne M."/>
            <person name="Belahbib H."/>
            <person name="Rocher C."/>
            <person name="Selva M."/>
            <person name="Riesgo A."/>
            <person name="Vervoort M."/>
            <person name="Leys S.P."/>
            <person name="Kodjabachian L."/>
            <person name="Le Bivic A."/>
            <person name="Borchiellini C."/>
            <person name="Claverie J.M."/>
            <person name="Renard E."/>
        </authorList>
    </citation>
    <scope>NUCLEOTIDE SEQUENCE [LARGE SCALE GENOMIC DNA]</scope>
    <source>
        <strain evidence="7">SPO-2</strain>
    </source>
</reference>
<dbReference type="Gene3D" id="3.30.40.10">
    <property type="entry name" value="Zinc/RING finger domain, C3HC4 (zinc finger)"/>
    <property type="match status" value="1"/>
</dbReference>
<dbReference type="SUPFAM" id="SSF57850">
    <property type="entry name" value="RING/U-box"/>
    <property type="match status" value="1"/>
</dbReference>
<evidence type="ECO:0000256" key="3">
    <source>
        <dbReference type="ARBA" id="ARBA00022833"/>
    </source>
</evidence>
<name>A0AAV7KFV4_9METZ</name>
<evidence type="ECO:0000256" key="5">
    <source>
        <dbReference type="SAM" id="Coils"/>
    </source>
</evidence>
<dbReference type="EMBL" id="JAKMXF010000044">
    <property type="protein sequence ID" value="KAI6659984.1"/>
    <property type="molecule type" value="Genomic_DNA"/>
</dbReference>
<feature type="coiled-coil region" evidence="5">
    <location>
        <begin position="144"/>
        <end position="178"/>
    </location>
</feature>